<dbReference type="Proteomes" id="UP000321926">
    <property type="component" value="Unassembled WGS sequence"/>
</dbReference>
<feature type="domain" description="N-acetyltransferase" evidence="4">
    <location>
        <begin position="21"/>
        <end position="164"/>
    </location>
</feature>
<evidence type="ECO:0000256" key="2">
    <source>
        <dbReference type="ARBA" id="ARBA00023315"/>
    </source>
</evidence>
<keyword evidence="6" id="KW-1185">Reference proteome</keyword>
<dbReference type="EMBL" id="VRTY01000045">
    <property type="protein sequence ID" value="TXK44920.1"/>
    <property type="molecule type" value="Genomic_DNA"/>
</dbReference>
<comment type="similarity">
    <text evidence="3">Belongs to the acetyltransferase family. RimJ subfamily.</text>
</comment>
<reference evidence="5 6" key="1">
    <citation type="submission" date="2019-08" db="EMBL/GenBank/DDBJ databases">
        <authorList>
            <person name="Shi S."/>
        </authorList>
    </citation>
    <scope>NUCLEOTIDE SEQUENCE [LARGE SCALE GENOMIC DNA]</scope>
    <source>
        <strain evidence="5 6">GY10130</strain>
    </source>
</reference>
<dbReference type="SUPFAM" id="SSF55729">
    <property type="entry name" value="Acyl-CoA N-acyltransferases (Nat)"/>
    <property type="match status" value="1"/>
</dbReference>
<evidence type="ECO:0000256" key="3">
    <source>
        <dbReference type="ARBA" id="ARBA00038502"/>
    </source>
</evidence>
<dbReference type="OrthoDB" id="9811523at2"/>
<gene>
    <name evidence="5" type="ORF">FVR03_12870</name>
</gene>
<dbReference type="GO" id="GO:0016747">
    <property type="term" value="F:acyltransferase activity, transferring groups other than amino-acyl groups"/>
    <property type="evidence" value="ECO:0007669"/>
    <property type="project" value="InterPro"/>
</dbReference>
<dbReference type="Gene3D" id="3.40.630.30">
    <property type="match status" value="1"/>
</dbReference>
<accession>A0A5C8K862</accession>
<dbReference type="InterPro" id="IPR016181">
    <property type="entry name" value="Acyl_CoA_acyltransferase"/>
</dbReference>
<evidence type="ECO:0000259" key="4">
    <source>
        <dbReference type="Pfam" id="PF13302"/>
    </source>
</evidence>
<name>A0A5C8K862_9BACT</name>
<dbReference type="PANTHER" id="PTHR43792:SF8">
    <property type="entry name" value="[RIBOSOMAL PROTEIN US5]-ALANINE N-ACETYLTRANSFERASE"/>
    <property type="match status" value="1"/>
</dbReference>
<dbReference type="RefSeq" id="WP_147922159.1">
    <property type="nucleotide sequence ID" value="NZ_VRTY01000045.1"/>
</dbReference>
<dbReference type="InterPro" id="IPR000182">
    <property type="entry name" value="GNAT_dom"/>
</dbReference>
<evidence type="ECO:0000313" key="6">
    <source>
        <dbReference type="Proteomes" id="UP000321926"/>
    </source>
</evidence>
<proteinExistence type="inferred from homology"/>
<dbReference type="InterPro" id="IPR051531">
    <property type="entry name" value="N-acetyltransferase"/>
</dbReference>
<sequence length="209" mass="24100">MSYLYNVLSESFNERLETKQLVLRPYEEGDESDFMRVMLENGALLNPAFGNRLARVKVLDDARTQMRQLRTDWENRKVFDFGVWLKEDKTYIGDITLKNLDYKIPKAELGLYFTEWPATRSLALQAMQEVVVFGFRNLSLQKIYLRCTEANAILGALALEAGFQLEGTLRSDYRGATTNELLDLSYYGITLPDFEQLQQLKEAKSKVLA</sequence>
<dbReference type="PANTHER" id="PTHR43792">
    <property type="entry name" value="GNAT FAMILY, PUTATIVE (AFU_ORTHOLOGUE AFUA_3G00765)-RELATED-RELATED"/>
    <property type="match status" value="1"/>
</dbReference>
<comment type="caution">
    <text evidence="5">The sequence shown here is derived from an EMBL/GenBank/DDBJ whole genome shotgun (WGS) entry which is preliminary data.</text>
</comment>
<dbReference type="AlphaFoldDB" id="A0A5C8K862"/>
<evidence type="ECO:0000256" key="1">
    <source>
        <dbReference type="ARBA" id="ARBA00022679"/>
    </source>
</evidence>
<protein>
    <submittedName>
        <fullName evidence="5">GNAT family N-acetyltransferase</fullName>
    </submittedName>
</protein>
<dbReference type="Pfam" id="PF13302">
    <property type="entry name" value="Acetyltransf_3"/>
    <property type="match status" value="1"/>
</dbReference>
<keyword evidence="2" id="KW-0012">Acyltransferase</keyword>
<evidence type="ECO:0000313" key="5">
    <source>
        <dbReference type="EMBL" id="TXK44920.1"/>
    </source>
</evidence>
<organism evidence="5 6">
    <name type="scientific">Pontibacter qinzhouensis</name>
    <dbReference type="NCBI Taxonomy" id="2603253"/>
    <lineage>
        <taxon>Bacteria</taxon>
        <taxon>Pseudomonadati</taxon>
        <taxon>Bacteroidota</taxon>
        <taxon>Cytophagia</taxon>
        <taxon>Cytophagales</taxon>
        <taxon>Hymenobacteraceae</taxon>
        <taxon>Pontibacter</taxon>
    </lineage>
</organism>
<keyword evidence="1 5" id="KW-0808">Transferase</keyword>